<evidence type="ECO:0008006" key="4">
    <source>
        <dbReference type="Google" id="ProtNLM"/>
    </source>
</evidence>
<organism evidence="2 3">
    <name type="scientific">Serratia oryzae</name>
    <dbReference type="NCBI Taxonomy" id="2034155"/>
    <lineage>
        <taxon>Bacteria</taxon>
        <taxon>Pseudomonadati</taxon>
        <taxon>Pseudomonadota</taxon>
        <taxon>Gammaproteobacteria</taxon>
        <taxon>Enterobacterales</taxon>
        <taxon>Yersiniaceae</taxon>
        <taxon>Serratia</taxon>
    </lineage>
</organism>
<comment type="caution">
    <text evidence="2">The sequence shown here is derived from an EMBL/GenBank/DDBJ whole genome shotgun (WGS) entry which is preliminary data.</text>
</comment>
<name>A0A1S8CKC0_9GAMM</name>
<keyword evidence="1" id="KW-1133">Transmembrane helix</keyword>
<accession>A0A1S8CKC0</accession>
<proteinExistence type="predicted"/>
<dbReference type="EMBL" id="MOXD01000005">
    <property type="protein sequence ID" value="OMQ22867.1"/>
    <property type="molecule type" value="Genomic_DNA"/>
</dbReference>
<sequence>MKNKKWIYSLAIVLLLLVLGLAYLIIFKTQDRFFKCNTEIHFESSKNHSMIEANTSLLLTSNSMAILDVNGVITKDGVDFNVNRKIYFIYSRESRGEFYYFKRVKEEDYANANSAPSELFNHIMFGNKKDFYMSITPVGNGGYELSEMIFPVVVCYTKRI</sequence>
<dbReference type="RefSeq" id="WP_076942155.1">
    <property type="nucleotide sequence ID" value="NZ_MOXD01000005.1"/>
</dbReference>
<feature type="transmembrane region" description="Helical" evidence="1">
    <location>
        <begin position="6"/>
        <end position="26"/>
    </location>
</feature>
<keyword evidence="3" id="KW-1185">Reference proteome</keyword>
<keyword evidence="1" id="KW-0812">Transmembrane</keyword>
<dbReference type="OrthoDB" id="6496061at2"/>
<gene>
    <name evidence="2" type="ORF">BMI79_10525</name>
</gene>
<keyword evidence="1" id="KW-0472">Membrane</keyword>
<evidence type="ECO:0000313" key="3">
    <source>
        <dbReference type="Proteomes" id="UP000216021"/>
    </source>
</evidence>
<protein>
    <recommendedName>
        <fullName evidence="4">FidL</fullName>
    </recommendedName>
</protein>
<dbReference type="AlphaFoldDB" id="A0A1S8CKC0"/>
<reference evidence="2 3" key="1">
    <citation type="submission" date="2016-11" db="EMBL/GenBank/DDBJ databases">
        <title>Rahnella oryzae sp. nov., isolated from rice root.</title>
        <authorList>
            <person name="Zhang X.-X."/>
            <person name="Zhang J."/>
        </authorList>
    </citation>
    <scope>NUCLEOTIDE SEQUENCE [LARGE SCALE GENOMIC DNA]</scope>
    <source>
        <strain evidence="2 3">J11-6</strain>
    </source>
</reference>
<evidence type="ECO:0000313" key="2">
    <source>
        <dbReference type="EMBL" id="OMQ22867.1"/>
    </source>
</evidence>
<dbReference type="Proteomes" id="UP000216021">
    <property type="component" value="Unassembled WGS sequence"/>
</dbReference>
<evidence type="ECO:0000256" key="1">
    <source>
        <dbReference type="SAM" id="Phobius"/>
    </source>
</evidence>